<dbReference type="PANTHER" id="PTHR33116:SF78">
    <property type="entry name" value="OS12G0587133 PROTEIN"/>
    <property type="match status" value="1"/>
</dbReference>
<gene>
    <name evidence="2" type="ORF">LUZ62_076242</name>
</gene>
<dbReference type="InterPro" id="IPR026960">
    <property type="entry name" value="RVT-Znf"/>
</dbReference>
<dbReference type="Pfam" id="PF13966">
    <property type="entry name" value="zf-RVT"/>
    <property type="match status" value="1"/>
</dbReference>
<dbReference type="AlphaFoldDB" id="A0AAV8DGZ7"/>
<accession>A0AAV8DGZ7</accession>
<keyword evidence="3" id="KW-1185">Reference proteome</keyword>
<organism evidence="2 3">
    <name type="scientific">Rhynchospora pubera</name>
    <dbReference type="NCBI Taxonomy" id="906938"/>
    <lineage>
        <taxon>Eukaryota</taxon>
        <taxon>Viridiplantae</taxon>
        <taxon>Streptophyta</taxon>
        <taxon>Embryophyta</taxon>
        <taxon>Tracheophyta</taxon>
        <taxon>Spermatophyta</taxon>
        <taxon>Magnoliopsida</taxon>
        <taxon>Liliopsida</taxon>
        <taxon>Poales</taxon>
        <taxon>Cyperaceae</taxon>
        <taxon>Cyperoideae</taxon>
        <taxon>Rhynchosporeae</taxon>
        <taxon>Rhynchospora</taxon>
    </lineage>
</organism>
<protein>
    <submittedName>
        <fullName evidence="2">Ribonuclease H-like superfamily protein</fullName>
    </submittedName>
</protein>
<feature type="domain" description="Reverse transcriptase zinc-binding" evidence="1">
    <location>
        <begin position="137"/>
        <end position="222"/>
    </location>
</feature>
<dbReference type="PANTHER" id="PTHR33116">
    <property type="entry name" value="REVERSE TRANSCRIPTASE ZINC-BINDING DOMAIN-CONTAINING PROTEIN-RELATED-RELATED"/>
    <property type="match status" value="1"/>
</dbReference>
<dbReference type="EMBL" id="JAMFTS010000004">
    <property type="protein sequence ID" value="KAJ4765867.1"/>
    <property type="molecule type" value="Genomic_DNA"/>
</dbReference>
<evidence type="ECO:0000259" key="1">
    <source>
        <dbReference type="Pfam" id="PF13966"/>
    </source>
</evidence>
<reference evidence="2" key="1">
    <citation type="submission" date="2022-08" db="EMBL/GenBank/DDBJ databases">
        <authorList>
            <person name="Marques A."/>
        </authorList>
    </citation>
    <scope>NUCLEOTIDE SEQUENCE</scope>
    <source>
        <strain evidence="2">RhyPub2mFocal</strain>
        <tissue evidence="2">Leaves</tissue>
    </source>
</reference>
<comment type="caution">
    <text evidence="2">The sequence shown here is derived from an EMBL/GenBank/DDBJ whole genome shotgun (WGS) entry which is preliminary data.</text>
</comment>
<proteinExistence type="predicted"/>
<sequence>MQVLKLPKWCYSQLDRIRRAFLWKGKKSCVGGQCLVNWDSCCLPKKNGGLGILNMHVQNDALLMKWLWKLQKEPNSVWSESIRTIYGTTEISDLSNVQCLSYELKDILQIRGFYSCSCTFQGDESAIQWRWTSDGLFSSKSAYSRMIDPGVTTPFLKRLWKIKTTPKVKTFLWLVLLNRILTQENLEKRGWPSIQNCVLCNLPEKETTSHLFLHCPFAVSVWLLATGGTTRPENEEDLKGFWIRRKRNCNTWKDTGIAAVIWNLWKARNGIIFEAKNVNIWQVAGRAIQDCALWEAFG</sequence>
<name>A0AAV8DGZ7_9POAL</name>
<dbReference type="Proteomes" id="UP001140206">
    <property type="component" value="Chromosome 4"/>
</dbReference>
<evidence type="ECO:0000313" key="2">
    <source>
        <dbReference type="EMBL" id="KAJ4765867.1"/>
    </source>
</evidence>
<evidence type="ECO:0000313" key="3">
    <source>
        <dbReference type="Proteomes" id="UP001140206"/>
    </source>
</evidence>